<keyword evidence="1" id="KW-0812">Transmembrane</keyword>
<keyword evidence="1" id="KW-0472">Membrane</keyword>
<dbReference type="EMBL" id="FZPA01000001">
    <property type="protein sequence ID" value="SNS28789.1"/>
    <property type="molecule type" value="Genomic_DNA"/>
</dbReference>
<gene>
    <name evidence="2" type="ORF">SAMN06295955_101153</name>
</gene>
<name>A0A239D914_9SPHN</name>
<accession>A0A239D914</accession>
<evidence type="ECO:0000256" key="1">
    <source>
        <dbReference type="SAM" id="Phobius"/>
    </source>
</evidence>
<dbReference type="Proteomes" id="UP000198339">
    <property type="component" value="Unassembled WGS sequence"/>
</dbReference>
<evidence type="ECO:0000313" key="2">
    <source>
        <dbReference type="EMBL" id="SNS28789.1"/>
    </source>
</evidence>
<feature type="transmembrane region" description="Helical" evidence="1">
    <location>
        <begin position="78"/>
        <end position="97"/>
    </location>
</feature>
<organism evidence="2 3">
    <name type="scientific">Sphingopyxis indica</name>
    <dbReference type="NCBI Taxonomy" id="436663"/>
    <lineage>
        <taxon>Bacteria</taxon>
        <taxon>Pseudomonadati</taxon>
        <taxon>Pseudomonadota</taxon>
        <taxon>Alphaproteobacteria</taxon>
        <taxon>Sphingomonadales</taxon>
        <taxon>Sphingomonadaceae</taxon>
        <taxon>Sphingopyxis</taxon>
    </lineage>
</organism>
<dbReference type="AlphaFoldDB" id="A0A239D914"/>
<evidence type="ECO:0000313" key="3">
    <source>
        <dbReference type="Proteomes" id="UP000198339"/>
    </source>
</evidence>
<keyword evidence="1" id="KW-1133">Transmembrane helix</keyword>
<sequence length="98" mass="10882">MTDDKDGSAAQAQAARAEDIFRRYPAITKEEAQEALIFLKRGRHLDVGRVTGMAELQTSIEAFRHDHRRALRVGIGEYAMFAAGVFLFIGGLFWVLAG</sequence>
<proteinExistence type="predicted"/>
<dbReference type="RefSeq" id="WP_141133886.1">
    <property type="nucleotide sequence ID" value="NZ_FZPA01000001.1"/>
</dbReference>
<reference evidence="2 3" key="1">
    <citation type="submission" date="2017-06" db="EMBL/GenBank/DDBJ databases">
        <authorList>
            <person name="Kim H.J."/>
            <person name="Triplett B.A."/>
        </authorList>
    </citation>
    <scope>NUCLEOTIDE SEQUENCE [LARGE SCALE GENOMIC DNA]</scope>
    <source>
        <strain evidence="2 3">DS15</strain>
    </source>
</reference>
<keyword evidence="3" id="KW-1185">Reference proteome</keyword>
<protein>
    <submittedName>
        <fullName evidence="2">Uncharacterized protein</fullName>
    </submittedName>
</protein>
<dbReference type="OrthoDB" id="7597088at2"/>